<feature type="region of interest" description="Disordered" evidence="1">
    <location>
        <begin position="328"/>
        <end position="398"/>
    </location>
</feature>
<feature type="compositionally biased region" description="Low complexity" evidence="1">
    <location>
        <begin position="637"/>
        <end position="652"/>
    </location>
</feature>
<dbReference type="InterPro" id="IPR014848">
    <property type="entry name" value="Rgp1"/>
</dbReference>
<proteinExistence type="predicted"/>
<keyword evidence="3" id="KW-1185">Reference proteome</keyword>
<feature type="compositionally biased region" description="Polar residues" evidence="1">
    <location>
        <begin position="381"/>
        <end position="390"/>
    </location>
</feature>
<feature type="compositionally biased region" description="Polar residues" evidence="1">
    <location>
        <begin position="1222"/>
        <end position="1232"/>
    </location>
</feature>
<feature type="region of interest" description="Disordered" evidence="1">
    <location>
        <begin position="39"/>
        <end position="102"/>
    </location>
</feature>
<feature type="compositionally biased region" description="Pro residues" evidence="1">
    <location>
        <begin position="295"/>
        <end position="306"/>
    </location>
</feature>
<feature type="compositionally biased region" description="Polar residues" evidence="1">
    <location>
        <begin position="522"/>
        <end position="532"/>
    </location>
</feature>
<organism evidence="2 3">
    <name type="scientific">Paramarasmius palmivorus</name>
    <dbReference type="NCBI Taxonomy" id="297713"/>
    <lineage>
        <taxon>Eukaryota</taxon>
        <taxon>Fungi</taxon>
        <taxon>Dikarya</taxon>
        <taxon>Basidiomycota</taxon>
        <taxon>Agaricomycotina</taxon>
        <taxon>Agaricomycetes</taxon>
        <taxon>Agaricomycetidae</taxon>
        <taxon>Agaricales</taxon>
        <taxon>Marasmiineae</taxon>
        <taxon>Marasmiaceae</taxon>
        <taxon>Paramarasmius</taxon>
    </lineage>
</organism>
<protein>
    <submittedName>
        <fullName evidence="2">Golgi membrane exchange factor (Ric1p-Rgp1p) subunit</fullName>
    </submittedName>
</protein>
<feature type="compositionally biased region" description="Low complexity" evidence="1">
    <location>
        <begin position="180"/>
        <end position="194"/>
    </location>
</feature>
<sequence>MSVLNSDDECPIRVRVTPSQQAYFAGEPFSVVITFTNTRSASAQPPTAGPSRGHKRNAHSISSAPIALPPTSPAGQPRTPTTAVSAYGGGGQGTQSIRNREGKVKIVRRGLIGKNLGPKGTEELPDLIEQRRKRLLAKSLSLTINPGDLEAEIGAGVLRSAGHDRTRFAPEEQPPPSPGIPSSLSRSESLSLASNHPHARKQSVLDGSMPLFTTTTTTTTTSSLPAKSPLSISMSAPAVASADVSGPTNSNFNQTPSAPSSVPPSPSTPAASTSASTSTFSLALDPIEERSPSSPYTPSPSSPFPPSQSLQYATYPYSYPYQYPSAPGTPSMAAMPSPSISIQSPSPQRQGDGLDDRLLGPGIGLGRPPDRDKGNKPAPLTNPSESTNSIVKGKGKEPLKPNTEVILYSYVQLKGSVVITPLSTSIIPQSNSQQHQSLQPSMPPLPPPNAVLSLLRTTLLRGSVSAIGGGSMDIGSSISGSISAGSIPASLSSPSLGGIPRHRRSPSLAGLVLTGFGFGATPATSTQGQLQGEHNGAEAPKGPTPLDAVPRRGETHRRTASARPAPLAEQGPGHVRSSSSAGLWTSLWGATTPNGTNDESQFGPRTPVSHENEDSTDDDIVSPLQTIPKNGLPLPNRSRSTSAGAAPTSTSGWPASHPYGQPPSTPSSSSFSRLFGWSSTSSLNAPSMTTSTSTPTSASASTPLLSSSSSSKSWWDKGGKDNRLASTSGWRSVIGFDSRGLVEKEVDPETPLPTFEVQPTMLGVDLTLGPGESRSYRYTLQLPDNLPPTFLGQQIRFAYELVVGTCRADGGKFGGSNSIIGRPPSPYELLWPALLRAKRRQSNTRSFGRIRGHRRGGTAVIPRGKSHDESEGKVEEIDGDMKSPIIASPKLVTGVTKTQGEAENKLQDLKEYATKLLSGVPTKSSTGLFEKEEAEKGLGDVSAAPSSGRMGVYRKSSVILGDDEDEDGSDEGEGIGRMIRCGEAVEIMTRTQKKVSFDMQKGDVKVAVFTLTKSAFRLGETVLGVVEVNERCSRSRVLQLSARLETHENLPATISIPLTATSKQQLKHVHAEHHTNFVLGTLRTTFSLDIPSHASPAFEVRVGEDESSPLHINVNGNVVPSTAPASVANFPSSPSLPSTTLPNSPIWPWADTGKAGGLEWKVRLSLLVAIASETADTGTEGVRFKSLVRDGPRGEWASTWTAPSGAGVMQKSSRRLGRRDSNSSSEAHSQRTVQSWASYLTSSILGSVEETYHDGDEDSEGYEYSHRDEEEDGYDGIKPDPMGGVGSGVDYAGGSDANWEEVRIETVECEVPIRVWPGNTAFKPSDVVFDV</sequence>
<feature type="compositionally biased region" description="Low complexity" evidence="1">
    <location>
        <begin position="268"/>
        <end position="279"/>
    </location>
</feature>
<dbReference type="EMBL" id="JAYKXP010000021">
    <property type="protein sequence ID" value="KAK7047236.1"/>
    <property type="molecule type" value="Genomic_DNA"/>
</dbReference>
<dbReference type="Pfam" id="PF08737">
    <property type="entry name" value="Rgp1"/>
    <property type="match status" value="1"/>
</dbReference>
<reference evidence="2 3" key="1">
    <citation type="submission" date="2024-01" db="EMBL/GenBank/DDBJ databases">
        <title>A draft genome for a cacao thread blight-causing isolate of Paramarasmius palmivorus.</title>
        <authorList>
            <person name="Baruah I.K."/>
            <person name="Bukari Y."/>
            <person name="Amoako-Attah I."/>
            <person name="Meinhardt L.W."/>
            <person name="Bailey B.A."/>
            <person name="Cohen S.P."/>
        </authorList>
    </citation>
    <scope>NUCLEOTIDE SEQUENCE [LARGE SCALE GENOMIC DNA]</scope>
    <source>
        <strain evidence="2 3">GH-12</strain>
    </source>
</reference>
<feature type="region of interest" description="Disordered" evidence="1">
    <location>
        <begin position="1250"/>
        <end position="1280"/>
    </location>
</feature>
<name>A0AAW0D4U8_9AGAR</name>
<feature type="region of interest" description="Disordered" evidence="1">
    <location>
        <begin position="166"/>
        <end position="229"/>
    </location>
</feature>
<feature type="compositionally biased region" description="Polar residues" evidence="1">
    <location>
        <begin position="576"/>
        <end position="600"/>
    </location>
</feature>
<evidence type="ECO:0000313" key="2">
    <source>
        <dbReference type="EMBL" id="KAK7047236.1"/>
    </source>
</evidence>
<feature type="compositionally biased region" description="Low complexity" evidence="1">
    <location>
        <begin position="328"/>
        <end position="348"/>
    </location>
</feature>
<dbReference type="PANTHER" id="PTHR12507">
    <property type="entry name" value="REDUCED GROWTH PHENOTYPE 1 RGP1, YEAST -RELATED"/>
    <property type="match status" value="1"/>
</dbReference>
<feature type="region of interest" description="Disordered" evidence="1">
    <location>
        <begin position="522"/>
        <end position="721"/>
    </location>
</feature>
<evidence type="ECO:0000313" key="3">
    <source>
        <dbReference type="Proteomes" id="UP001383192"/>
    </source>
</evidence>
<accession>A0AAW0D4U8</accession>
<dbReference type="Proteomes" id="UP001383192">
    <property type="component" value="Unassembled WGS sequence"/>
</dbReference>
<feature type="region of interest" description="Disordered" evidence="1">
    <location>
        <begin position="1193"/>
        <end position="1232"/>
    </location>
</feature>
<evidence type="ECO:0000256" key="1">
    <source>
        <dbReference type="SAM" id="MobiDB-lite"/>
    </source>
</evidence>
<feature type="compositionally biased region" description="Low complexity" evidence="1">
    <location>
        <begin position="666"/>
        <end position="711"/>
    </location>
</feature>
<gene>
    <name evidence="2" type="primary">RGP1</name>
    <name evidence="2" type="ORF">VNI00_006902</name>
</gene>
<feature type="region of interest" description="Disordered" evidence="1">
    <location>
        <begin position="241"/>
        <end position="308"/>
    </location>
</feature>
<comment type="caution">
    <text evidence="2">The sequence shown here is derived from an EMBL/GenBank/DDBJ whole genome shotgun (WGS) entry which is preliminary data.</text>
</comment>